<keyword evidence="2" id="KW-1185">Reference proteome</keyword>
<gene>
    <name evidence="1" type="ORF">N1851_001457</name>
</gene>
<comment type="caution">
    <text evidence="1">The sequence shown here is derived from an EMBL/GenBank/DDBJ whole genome shotgun (WGS) entry which is preliminary data.</text>
</comment>
<protein>
    <submittedName>
        <fullName evidence="1">Uncharacterized protein</fullName>
    </submittedName>
</protein>
<evidence type="ECO:0000313" key="2">
    <source>
        <dbReference type="Proteomes" id="UP001174136"/>
    </source>
</evidence>
<organism evidence="1 2">
    <name type="scientific">Merluccius polli</name>
    <name type="common">Benguela hake</name>
    <name type="synonym">Merluccius cadenati</name>
    <dbReference type="NCBI Taxonomy" id="89951"/>
    <lineage>
        <taxon>Eukaryota</taxon>
        <taxon>Metazoa</taxon>
        <taxon>Chordata</taxon>
        <taxon>Craniata</taxon>
        <taxon>Vertebrata</taxon>
        <taxon>Euteleostomi</taxon>
        <taxon>Actinopterygii</taxon>
        <taxon>Neopterygii</taxon>
        <taxon>Teleostei</taxon>
        <taxon>Neoteleostei</taxon>
        <taxon>Acanthomorphata</taxon>
        <taxon>Zeiogadaria</taxon>
        <taxon>Gadariae</taxon>
        <taxon>Gadiformes</taxon>
        <taxon>Gadoidei</taxon>
        <taxon>Merlucciidae</taxon>
        <taxon>Merluccius</taxon>
    </lineage>
</organism>
<evidence type="ECO:0000313" key="1">
    <source>
        <dbReference type="EMBL" id="KAK0156005.1"/>
    </source>
</evidence>
<dbReference type="AlphaFoldDB" id="A0AA47PBM7"/>
<dbReference type="EMBL" id="JAOPHQ010000047">
    <property type="protein sequence ID" value="KAK0156005.1"/>
    <property type="molecule type" value="Genomic_DNA"/>
</dbReference>
<proteinExistence type="predicted"/>
<accession>A0AA47PBM7</accession>
<reference evidence="1" key="1">
    <citation type="journal article" date="2023" name="Front. Mar. Sci.">
        <title>A new Merluccius polli reference genome to investigate the effects of global change in West African waters.</title>
        <authorList>
            <person name="Mateo J.L."/>
            <person name="Blanco-Fernandez C."/>
            <person name="Garcia-Vazquez E."/>
            <person name="Machado-Schiaffino G."/>
        </authorList>
    </citation>
    <scope>NUCLEOTIDE SEQUENCE</scope>
    <source>
        <strain evidence="1">C29</strain>
        <tissue evidence="1">Fin</tissue>
    </source>
</reference>
<dbReference type="Proteomes" id="UP001174136">
    <property type="component" value="Unassembled WGS sequence"/>
</dbReference>
<sequence>MVGGILGAMIVLIVLVIFGHHKNNTEKSTPERMLCSVNAVMSLCPSPTVKTLLFLWRVYVECVLLMAGLQPHLA</sequence>
<name>A0AA47PBM7_MERPO</name>